<keyword evidence="5 14" id="KW-0812">Transmembrane</keyword>
<dbReference type="GO" id="GO:0045087">
    <property type="term" value="P:innate immune response"/>
    <property type="evidence" value="ECO:0007669"/>
    <property type="project" value="InterPro"/>
</dbReference>
<dbReference type="PANTHER" id="PTHR46204:SF10">
    <property type="entry name" value="LYSM DOMAIN RECEPTOR-LIKE KINASE 3"/>
    <property type="match status" value="1"/>
</dbReference>
<dbReference type="OrthoDB" id="1668230at2759"/>
<sequence length="747" mass="83070">MDSSIQKYLQMFKLLLLLILVSQLQTRCSAYPTPLNCTETSRLCTSFLAFSPSSNQTLDVIMSMFDVLPNDVTVEGNGRNYVFVRKNCSCTNSPAHNYLTNTTYTVRKNGGSVYDLVIDAYGGLAYLSNFSRPARAGAVVSLQLFCGCSRGLWNYLLSYVMKEGDSIELLASRFGVSMDSIETVNGIDNPNNITVGALYYIPLNSVPGEPYPIQNNSPPAPAPSPSTDAIVTEISNHKSDKKHWWIIGGLGVGFALLIVVVALFVCLRSSICFQNAQRNHLKDPENEQVSHKFHILRSSSFWCGSGRLCCKSNDWEQTIEASSDRHTNIPKVIGTDVFDVEKPVVFLYEEILSCTDGFSESNLLGHGTYGSVYYGLLREQEVAVKRMTATKTKEFIAEMKLLCKVHHTNLVELIGYAASDDELFLMYDYAQKGSLGSHLHDPQNKGHPTLSWIMRIQIALDAARGLEYIHEHTKPHYVHRDIKTSNILLDDAFKAKISDFGLAKLVGMTNDGEASTTRVVGTFGYLAPEYLRDGLATTKSDVYAFGVVLFELISGKEAITRTEAVVKKNSERRSLASIMLAALKHSPDSMSMSGLKDHIDPNLLDLYPHDCVFKMATLAKQCVEDDPILRPDMKQIVISLSHILLSSVEWEATLAGNSQVFSGLVQELHTRNSIQTKDKIKKAVEGRIKDFTCVRYLVMERNKFIRRAFIGGVYLSYDFVSSCLASDIGQFMEAKGFNNVDMSLKSV</sequence>
<evidence type="ECO:0000256" key="13">
    <source>
        <dbReference type="PROSITE-ProRule" id="PRU10141"/>
    </source>
</evidence>
<dbReference type="InterPro" id="IPR018392">
    <property type="entry name" value="LysM"/>
</dbReference>
<dbReference type="Proteomes" id="UP000326396">
    <property type="component" value="Linkage Group LG8"/>
</dbReference>
<dbReference type="InterPro" id="IPR000719">
    <property type="entry name" value="Prot_kinase_dom"/>
</dbReference>
<dbReference type="SMART" id="SM00257">
    <property type="entry name" value="LysM"/>
    <property type="match status" value="1"/>
</dbReference>
<keyword evidence="7 13" id="KW-0547">Nucleotide-binding</keyword>
<dbReference type="PANTHER" id="PTHR46204">
    <property type="entry name" value="CHITIN ELICITOR RECEPTOR KINASE 1-RELATED"/>
    <property type="match status" value="1"/>
</dbReference>
<protein>
    <recommendedName>
        <fullName evidence="20">Protein kinase domain-containing protein</fullName>
    </recommendedName>
</protein>
<dbReference type="GO" id="GO:0005524">
    <property type="term" value="F:ATP binding"/>
    <property type="evidence" value="ECO:0007669"/>
    <property type="project" value="UniProtKB-UniRule"/>
</dbReference>
<dbReference type="PROSITE" id="PS00108">
    <property type="entry name" value="PROTEIN_KINASE_ST"/>
    <property type="match status" value="1"/>
</dbReference>
<reference evidence="18 19" key="1">
    <citation type="submission" date="2019-05" db="EMBL/GenBank/DDBJ databases">
        <title>Mikania micrantha, genome provides insights into the molecular mechanism of rapid growth.</title>
        <authorList>
            <person name="Liu B."/>
        </authorList>
    </citation>
    <scope>NUCLEOTIDE SEQUENCE [LARGE SCALE GENOMIC DNA]</scope>
    <source>
        <strain evidence="18">NLD-2019</strain>
        <tissue evidence="18">Leaf</tissue>
    </source>
</reference>
<feature type="binding site" evidence="13">
    <location>
        <position position="385"/>
    </location>
    <ligand>
        <name>ATP</name>
        <dbReference type="ChEBI" id="CHEBI:30616"/>
    </ligand>
</feature>
<dbReference type="Pfam" id="PF07714">
    <property type="entry name" value="PK_Tyr_Ser-Thr"/>
    <property type="match status" value="1"/>
</dbReference>
<dbReference type="InterPro" id="IPR036779">
    <property type="entry name" value="LysM_dom_sf"/>
</dbReference>
<evidence type="ECO:0000256" key="4">
    <source>
        <dbReference type="ARBA" id="ARBA00022679"/>
    </source>
</evidence>
<evidence type="ECO:0000256" key="12">
    <source>
        <dbReference type="ARBA" id="ARBA00023157"/>
    </source>
</evidence>
<evidence type="ECO:0000256" key="1">
    <source>
        <dbReference type="ARBA" id="ARBA00004162"/>
    </source>
</evidence>
<dbReference type="InterPro" id="IPR011009">
    <property type="entry name" value="Kinase-like_dom_sf"/>
</dbReference>
<dbReference type="PROSITE" id="PS00107">
    <property type="entry name" value="PROTEIN_KINASE_ATP"/>
    <property type="match status" value="1"/>
</dbReference>
<keyword evidence="2" id="KW-1003">Cell membrane</keyword>
<evidence type="ECO:0000256" key="8">
    <source>
        <dbReference type="ARBA" id="ARBA00022777"/>
    </source>
</evidence>
<dbReference type="InterPro" id="IPR044812">
    <property type="entry name" value="CERK1/LYK3-like"/>
</dbReference>
<evidence type="ECO:0000256" key="3">
    <source>
        <dbReference type="ARBA" id="ARBA00022527"/>
    </source>
</evidence>
<feature type="domain" description="Protein kinase" evidence="16">
    <location>
        <begin position="358"/>
        <end position="645"/>
    </location>
</feature>
<evidence type="ECO:0000256" key="7">
    <source>
        <dbReference type="ARBA" id="ARBA00022741"/>
    </source>
</evidence>
<dbReference type="Gene3D" id="1.10.510.10">
    <property type="entry name" value="Transferase(Phosphotransferase) domain 1"/>
    <property type="match status" value="1"/>
</dbReference>
<dbReference type="FunFam" id="1.10.510.10:FF:000468">
    <property type="entry name" value="PTI1-like tyrosine-protein kinase 3"/>
    <property type="match status" value="1"/>
</dbReference>
<accession>A0A5N6LXL3</accession>
<dbReference type="Gene3D" id="3.10.350.10">
    <property type="entry name" value="LysM domain"/>
    <property type="match status" value="1"/>
</dbReference>
<feature type="domain" description="LysM" evidence="17">
    <location>
        <begin position="157"/>
        <end position="201"/>
    </location>
</feature>
<proteinExistence type="predicted"/>
<dbReference type="GO" id="GO:0019199">
    <property type="term" value="F:transmembrane receptor protein kinase activity"/>
    <property type="evidence" value="ECO:0007669"/>
    <property type="project" value="InterPro"/>
</dbReference>
<dbReference type="InterPro" id="IPR017441">
    <property type="entry name" value="Protein_kinase_ATP_BS"/>
</dbReference>
<evidence type="ECO:0000256" key="9">
    <source>
        <dbReference type="ARBA" id="ARBA00022840"/>
    </source>
</evidence>
<feature type="transmembrane region" description="Helical" evidence="14">
    <location>
        <begin position="244"/>
        <end position="267"/>
    </location>
</feature>
<feature type="chain" id="PRO_5024390422" description="Protein kinase domain-containing protein" evidence="15">
    <location>
        <begin position="31"/>
        <end position="747"/>
    </location>
</feature>
<evidence type="ECO:0000256" key="14">
    <source>
        <dbReference type="SAM" id="Phobius"/>
    </source>
</evidence>
<comment type="subcellular location">
    <subcellularLocation>
        <location evidence="1">Cell membrane</location>
        <topology evidence="1">Single-pass membrane protein</topology>
    </subcellularLocation>
</comment>
<keyword evidence="6 15" id="KW-0732">Signal</keyword>
<dbReference type="SUPFAM" id="SSF56112">
    <property type="entry name" value="Protein kinase-like (PK-like)"/>
    <property type="match status" value="1"/>
</dbReference>
<dbReference type="GO" id="GO:0005886">
    <property type="term" value="C:plasma membrane"/>
    <property type="evidence" value="ECO:0007669"/>
    <property type="project" value="UniProtKB-SubCell"/>
</dbReference>
<evidence type="ECO:0000313" key="19">
    <source>
        <dbReference type="Proteomes" id="UP000326396"/>
    </source>
</evidence>
<dbReference type="InterPro" id="IPR008271">
    <property type="entry name" value="Ser/Thr_kinase_AS"/>
</dbReference>
<dbReference type="FunFam" id="3.30.200.20:FF:000526">
    <property type="entry name" value="Kinase family protein"/>
    <property type="match status" value="1"/>
</dbReference>
<name>A0A5N6LXL3_9ASTR</name>
<evidence type="ECO:0000256" key="15">
    <source>
        <dbReference type="SAM" id="SignalP"/>
    </source>
</evidence>
<dbReference type="PROSITE" id="PS50011">
    <property type="entry name" value="PROTEIN_KINASE_DOM"/>
    <property type="match status" value="1"/>
</dbReference>
<keyword evidence="8" id="KW-0418">Kinase</keyword>
<keyword evidence="9 13" id="KW-0067">ATP-binding</keyword>
<evidence type="ECO:0000256" key="11">
    <source>
        <dbReference type="ARBA" id="ARBA00023136"/>
    </source>
</evidence>
<comment type="caution">
    <text evidence="18">The sequence shown here is derived from an EMBL/GenBank/DDBJ whole genome shotgun (WGS) entry which is preliminary data.</text>
</comment>
<dbReference type="Pfam" id="PF01476">
    <property type="entry name" value="LysM"/>
    <property type="match status" value="1"/>
</dbReference>
<evidence type="ECO:0000256" key="6">
    <source>
        <dbReference type="ARBA" id="ARBA00022729"/>
    </source>
</evidence>
<dbReference type="EMBL" id="SZYD01000018">
    <property type="protein sequence ID" value="KAD2806250.1"/>
    <property type="molecule type" value="Genomic_DNA"/>
</dbReference>
<evidence type="ECO:0000256" key="2">
    <source>
        <dbReference type="ARBA" id="ARBA00022475"/>
    </source>
</evidence>
<evidence type="ECO:0008006" key="20">
    <source>
        <dbReference type="Google" id="ProtNLM"/>
    </source>
</evidence>
<gene>
    <name evidence="18" type="ORF">E3N88_39627</name>
</gene>
<keyword evidence="19" id="KW-1185">Reference proteome</keyword>
<evidence type="ECO:0000256" key="5">
    <source>
        <dbReference type="ARBA" id="ARBA00022692"/>
    </source>
</evidence>
<evidence type="ECO:0000256" key="10">
    <source>
        <dbReference type="ARBA" id="ARBA00022989"/>
    </source>
</evidence>
<keyword evidence="11 14" id="KW-0472">Membrane</keyword>
<keyword evidence="10 14" id="KW-1133">Transmembrane helix</keyword>
<keyword evidence="3" id="KW-0723">Serine/threonine-protein kinase</keyword>
<feature type="signal peptide" evidence="15">
    <location>
        <begin position="1"/>
        <end position="30"/>
    </location>
</feature>
<dbReference type="SUPFAM" id="SSF54106">
    <property type="entry name" value="LysM domain"/>
    <property type="match status" value="1"/>
</dbReference>
<dbReference type="PROSITE" id="PS51782">
    <property type="entry name" value="LYSM"/>
    <property type="match status" value="1"/>
</dbReference>
<evidence type="ECO:0000259" key="16">
    <source>
        <dbReference type="PROSITE" id="PS50011"/>
    </source>
</evidence>
<dbReference type="InterPro" id="IPR001245">
    <property type="entry name" value="Ser-Thr/Tyr_kinase_cat_dom"/>
</dbReference>
<dbReference type="GO" id="GO:0004674">
    <property type="term" value="F:protein serine/threonine kinase activity"/>
    <property type="evidence" value="ECO:0007669"/>
    <property type="project" value="UniProtKB-KW"/>
</dbReference>
<evidence type="ECO:0000313" key="18">
    <source>
        <dbReference type="EMBL" id="KAD2806250.1"/>
    </source>
</evidence>
<dbReference type="CDD" id="cd14066">
    <property type="entry name" value="STKc_IRAK"/>
    <property type="match status" value="1"/>
</dbReference>
<keyword evidence="4" id="KW-0808">Transferase</keyword>
<organism evidence="18 19">
    <name type="scientific">Mikania micrantha</name>
    <name type="common">bitter vine</name>
    <dbReference type="NCBI Taxonomy" id="192012"/>
    <lineage>
        <taxon>Eukaryota</taxon>
        <taxon>Viridiplantae</taxon>
        <taxon>Streptophyta</taxon>
        <taxon>Embryophyta</taxon>
        <taxon>Tracheophyta</taxon>
        <taxon>Spermatophyta</taxon>
        <taxon>Magnoliopsida</taxon>
        <taxon>eudicotyledons</taxon>
        <taxon>Gunneridae</taxon>
        <taxon>Pentapetalae</taxon>
        <taxon>asterids</taxon>
        <taxon>campanulids</taxon>
        <taxon>Asterales</taxon>
        <taxon>Asteraceae</taxon>
        <taxon>Asteroideae</taxon>
        <taxon>Heliantheae alliance</taxon>
        <taxon>Eupatorieae</taxon>
        <taxon>Mikania</taxon>
    </lineage>
</organism>
<keyword evidence="12" id="KW-1015">Disulfide bond</keyword>
<evidence type="ECO:0000259" key="17">
    <source>
        <dbReference type="PROSITE" id="PS51782"/>
    </source>
</evidence>
<dbReference type="AlphaFoldDB" id="A0A5N6LXL3"/>
<dbReference type="SMART" id="SM00220">
    <property type="entry name" value="S_TKc"/>
    <property type="match status" value="1"/>
</dbReference>
<dbReference type="Gene3D" id="3.30.200.20">
    <property type="entry name" value="Phosphorylase Kinase, domain 1"/>
    <property type="match status" value="1"/>
</dbReference>